<dbReference type="Pfam" id="PF03548">
    <property type="entry name" value="LolA"/>
    <property type="match status" value="1"/>
</dbReference>
<dbReference type="InterPro" id="IPR029046">
    <property type="entry name" value="LolA/LolB/LppX"/>
</dbReference>
<dbReference type="SUPFAM" id="SSF89392">
    <property type="entry name" value="Prokaryotic lipoproteins and lipoprotein localization factors"/>
    <property type="match status" value="1"/>
</dbReference>
<dbReference type="PANTHER" id="PTHR35869:SF1">
    <property type="entry name" value="OUTER-MEMBRANE LIPOPROTEIN CARRIER PROTEIN"/>
    <property type="match status" value="1"/>
</dbReference>
<dbReference type="EMBL" id="CAJRAF010000001">
    <property type="protein sequence ID" value="CAG4995054.1"/>
    <property type="molecule type" value="Genomic_DNA"/>
</dbReference>
<evidence type="ECO:0000256" key="1">
    <source>
        <dbReference type="ARBA" id="ARBA00022729"/>
    </source>
</evidence>
<sequence length="208" mass="23891">MLKYPIFLFLFFVQIHSVSAQDFKPVQDPAQVVAELKKSAQNTGSIQANFKEEKYLAVLKEPQKTAGIFYYQKENKMRWEQESPSRYIILINGDQMRVSDNGKEKNVAAGRMAGQIKDLMIGLVNGDFQDNKGFSKAYFEKADQYLIVLTPVNKRLKNVYSKISLVFTKSSFRLRELTFFEKSGDKSIMKFSNEKINQPITAGIFDKL</sequence>
<evidence type="ECO:0000313" key="4">
    <source>
        <dbReference type="Proteomes" id="UP000680038"/>
    </source>
</evidence>
<dbReference type="InterPro" id="IPR004564">
    <property type="entry name" value="OM_lipoprot_carrier_LolA-like"/>
</dbReference>
<evidence type="ECO:0000313" key="3">
    <source>
        <dbReference type="EMBL" id="CAG4995054.1"/>
    </source>
</evidence>
<keyword evidence="1 2" id="KW-0732">Signal</keyword>
<protein>
    <submittedName>
        <fullName evidence="3">Outer-membrane lipoprotein carrier protein</fullName>
    </submittedName>
</protein>
<keyword evidence="4" id="KW-1185">Reference proteome</keyword>
<dbReference type="RefSeq" id="WP_215238176.1">
    <property type="nucleotide sequence ID" value="NZ_CAJRAF010000001.1"/>
</dbReference>
<gene>
    <name evidence="3" type="primary">lolA</name>
    <name evidence="3" type="ORF">DYBT9275_01537</name>
</gene>
<feature type="signal peptide" evidence="2">
    <location>
        <begin position="1"/>
        <end position="20"/>
    </location>
</feature>
<dbReference type="Proteomes" id="UP000680038">
    <property type="component" value="Unassembled WGS sequence"/>
</dbReference>
<feature type="chain" id="PRO_5037540529" evidence="2">
    <location>
        <begin position="21"/>
        <end position="208"/>
    </location>
</feature>
<accession>A0A916J945</accession>
<dbReference type="CDD" id="cd16325">
    <property type="entry name" value="LolA"/>
    <property type="match status" value="1"/>
</dbReference>
<organism evidence="3 4">
    <name type="scientific">Dyadobacter helix</name>
    <dbReference type="NCBI Taxonomy" id="2822344"/>
    <lineage>
        <taxon>Bacteria</taxon>
        <taxon>Pseudomonadati</taxon>
        <taxon>Bacteroidota</taxon>
        <taxon>Cytophagia</taxon>
        <taxon>Cytophagales</taxon>
        <taxon>Spirosomataceae</taxon>
        <taxon>Dyadobacter</taxon>
    </lineage>
</organism>
<name>A0A916J945_9BACT</name>
<proteinExistence type="predicted"/>
<dbReference type="Gene3D" id="2.50.20.10">
    <property type="entry name" value="Lipoprotein localisation LolA/LolB/LppX"/>
    <property type="match status" value="1"/>
</dbReference>
<reference evidence="3" key="1">
    <citation type="submission" date="2021-04" db="EMBL/GenBank/DDBJ databases">
        <authorList>
            <person name="Rodrigo-Torres L."/>
            <person name="Arahal R. D."/>
            <person name="Lucena T."/>
        </authorList>
    </citation>
    <scope>NUCLEOTIDE SEQUENCE</scope>
    <source>
        <strain evidence="3">CECT 9275</strain>
    </source>
</reference>
<keyword evidence="3" id="KW-0449">Lipoprotein</keyword>
<dbReference type="PANTHER" id="PTHR35869">
    <property type="entry name" value="OUTER-MEMBRANE LIPOPROTEIN CARRIER PROTEIN"/>
    <property type="match status" value="1"/>
</dbReference>
<evidence type="ECO:0000256" key="2">
    <source>
        <dbReference type="SAM" id="SignalP"/>
    </source>
</evidence>
<dbReference type="AlphaFoldDB" id="A0A916J945"/>
<comment type="caution">
    <text evidence="3">The sequence shown here is derived from an EMBL/GenBank/DDBJ whole genome shotgun (WGS) entry which is preliminary data.</text>
</comment>